<reference evidence="3 4" key="1">
    <citation type="submission" date="2019-03" db="EMBL/GenBank/DDBJ databases">
        <title>Genomic Encyclopedia of Archaeal and Bacterial Type Strains, Phase II (KMG-II): from individual species to whole genera.</title>
        <authorList>
            <person name="Goeker M."/>
        </authorList>
    </citation>
    <scope>NUCLEOTIDE SEQUENCE [LARGE SCALE GENOMIC DNA]</scope>
    <source>
        <strain evidence="3 4">DSM 22554</strain>
    </source>
</reference>
<feature type="domain" description="SusE outer membrane protein" evidence="1">
    <location>
        <begin position="22"/>
        <end position="128"/>
    </location>
</feature>
<dbReference type="CDD" id="cd12956">
    <property type="entry name" value="CBM_SusE-F_like"/>
    <property type="match status" value="1"/>
</dbReference>
<evidence type="ECO:0000259" key="1">
    <source>
        <dbReference type="Pfam" id="PF14292"/>
    </source>
</evidence>
<evidence type="ECO:0000313" key="4">
    <source>
        <dbReference type="Proteomes" id="UP000294616"/>
    </source>
</evidence>
<dbReference type="AlphaFoldDB" id="A0A4R1LUZ2"/>
<evidence type="ECO:0000313" key="3">
    <source>
        <dbReference type="EMBL" id="TCK82672.1"/>
    </source>
</evidence>
<feature type="domain" description="Outer membrane protein SusF/SusE-like C-terminal" evidence="2">
    <location>
        <begin position="252"/>
        <end position="335"/>
    </location>
</feature>
<organism evidence="3 4">
    <name type="scientific">Albibacterium bauzanense</name>
    <dbReference type="NCBI Taxonomy" id="653929"/>
    <lineage>
        <taxon>Bacteria</taxon>
        <taxon>Pseudomonadati</taxon>
        <taxon>Bacteroidota</taxon>
        <taxon>Sphingobacteriia</taxon>
        <taxon>Sphingobacteriales</taxon>
        <taxon>Sphingobacteriaceae</taxon>
        <taxon>Albibacterium</taxon>
    </lineage>
</organism>
<gene>
    <name evidence="3" type="ORF">C8N28_1256</name>
</gene>
<keyword evidence="4" id="KW-1185">Reference proteome</keyword>
<dbReference type="InterPro" id="IPR032187">
    <property type="entry name" value="SusF/SusE-like_C"/>
</dbReference>
<dbReference type="Proteomes" id="UP000294616">
    <property type="component" value="Unassembled WGS sequence"/>
</dbReference>
<dbReference type="Pfam" id="PF16411">
    <property type="entry name" value="SusF_SusE"/>
    <property type="match status" value="1"/>
</dbReference>
<sequence length="339" mass="36598">MKSINYILLFTMIFVLLGSCKKDEQKAIATSGTATTFSASTSTVALSKENADEPVLTLEWTKADFGYSAEIANTIQFDVQGGDFSNAKEVTTDVASLSKEFLGSEFNNMLLSMDLPVGEPVQLIARLKTQIKSSTLTPVYSDVLNLEATPFSLISYIYVPGDYQGWNPATADSLTSLKSNGIYDGIIYFPDNAGASFEFKITTAKNWDNGYGDAGDGKLSTDGGNLKAPGAGSYQIKADLNALTFEMVYNQMGVIGNATPGDWSTDTDMIFDNGKQTWSVTTQLVAGELKFRKNHDWGVNYGGADGTAVLNGDNIKITEAGEYVITLDTNTLTYSIIKK</sequence>
<comment type="caution">
    <text evidence="3">The sequence shown here is derived from an EMBL/GenBank/DDBJ whole genome shotgun (WGS) entry which is preliminary data.</text>
</comment>
<dbReference type="OrthoDB" id="975117at2"/>
<dbReference type="InterPro" id="IPR025970">
    <property type="entry name" value="SusE"/>
</dbReference>
<protein>
    <submittedName>
        <fullName evidence="3">Uncharacterized protein DUF5019</fullName>
    </submittedName>
</protein>
<proteinExistence type="predicted"/>
<evidence type="ECO:0000259" key="2">
    <source>
        <dbReference type="Pfam" id="PF16411"/>
    </source>
</evidence>
<dbReference type="Pfam" id="PF14292">
    <property type="entry name" value="SusE"/>
    <property type="match status" value="1"/>
</dbReference>
<dbReference type="RefSeq" id="WP_132222706.1">
    <property type="nucleotide sequence ID" value="NZ_SMGO01000002.1"/>
</dbReference>
<dbReference type="Gene3D" id="2.60.40.3620">
    <property type="match status" value="2"/>
</dbReference>
<dbReference type="PROSITE" id="PS51257">
    <property type="entry name" value="PROKAR_LIPOPROTEIN"/>
    <property type="match status" value="1"/>
</dbReference>
<dbReference type="EMBL" id="SMGO01000002">
    <property type="protein sequence ID" value="TCK82672.1"/>
    <property type="molecule type" value="Genomic_DNA"/>
</dbReference>
<dbReference type="GO" id="GO:2001070">
    <property type="term" value="F:starch binding"/>
    <property type="evidence" value="ECO:0007669"/>
    <property type="project" value="InterPro"/>
</dbReference>
<accession>A0A4R1LUZ2</accession>
<dbReference type="GO" id="GO:0019867">
    <property type="term" value="C:outer membrane"/>
    <property type="evidence" value="ECO:0007669"/>
    <property type="project" value="InterPro"/>
</dbReference>
<dbReference type="CDD" id="cd12967">
    <property type="entry name" value="CBM_SusE-F_like_u1"/>
    <property type="match status" value="1"/>
</dbReference>
<name>A0A4R1LUZ2_9SPHI</name>